<reference evidence="2" key="1">
    <citation type="journal article" date="2019" name="Int. J. Syst. Evol. Microbiol.">
        <title>The Global Catalogue of Microorganisms (GCM) 10K type strain sequencing project: providing services to taxonomists for standard genome sequencing and annotation.</title>
        <authorList>
            <consortium name="The Broad Institute Genomics Platform"/>
            <consortium name="The Broad Institute Genome Sequencing Center for Infectious Disease"/>
            <person name="Wu L."/>
            <person name="Ma J."/>
        </authorList>
    </citation>
    <scope>NUCLEOTIDE SEQUENCE [LARGE SCALE GENOMIC DNA]</scope>
    <source>
        <strain evidence="2">JCM 17805</strain>
    </source>
</reference>
<name>A0ABP8V9C1_9GAMM</name>
<accession>A0ABP8V9C1</accession>
<evidence type="ECO:0000313" key="1">
    <source>
        <dbReference type="EMBL" id="GAA4651966.1"/>
    </source>
</evidence>
<comment type="caution">
    <text evidence="1">The sequence shown here is derived from an EMBL/GenBank/DDBJ whole genome shotgun (WGS) entry which is preliminary data.</text>
</comment>
<gene>
    <name evidence="1" type="ORF">GCM10023116_42500</name>
</gene>
<dbReference type="Proteomes" id="UP001500604">
    <property type="component" value="Unassembled WGS sequence"/>
</dbReference>
<dbReference type="EMBL" id="BAABFL010000466">
    <property type="protein sequence ID" value="GAA4651966.1"/>
    <property type="molecule type" value="Genomic_DNA"/>
</dbReference>
<keyword evidence="2" id="KW-1185">Reference proteome</keyword>
<protein>
    <submittedName>
        <fullName evidence="1">Uncharacterized protein</fullName>
    </submittedName>
</protein>
<organism evidence="1 2">
    <name type="scientific">Kistimonas scapharcae</name>
    <dbReference type="NCBI Taxonomy" id="1036133"/>
    <lineage>
        <taxon>Bacteria</taxon>
        <taxon>Pseudomonadati</taxon>
        <taxon>Pseudomonadota</taxon>
        <taxon>Gammaproteobacteria</taxon>
        <taxon>Oceanospirillales</taxon>
        <taxon>Endozoicomonadaceae</taxon>
        <taxon>Kistimonas</taxon>
    </lineage>
</organism>
<sequence>MYFCKEQSDYSPHPEHGQINFEVNYVGSSYERDYTLYGNNEECKKVTKAYGKDVDYLWVTGLSIFMFNSGKIYPETDFPDSTACYTVKYHPTPSRRTLEKRGIAGKTEGCPVTIADPSRPQELPPGTNAPGWPGRIHLCREESGYDIKSVWKTDSSFFGDVNNDLFPYTICVGGQPNGYNVLSVDIQPHTSIAPVWTVYPALDFKAGEEACYIVAKIPDGIGIKLVVADRDPTGGGCTPRK</sequence>
<proteinExistence type="predicted"/>
<evidence type="ECO:0000313" key="2">
    <source>
        <dbReference type="Proteomes" id="UP001500604"/>
    </source>
</evidence>